<evidence type="ECO:0000313" key="1">
    <source>
        <dbReference type="EMBL" id="KAG6602234.1"/>
    </source>
</evidence>
<comment type="caution">
    <text evidence="1">The sequence shown here is derived from an EMBL/GenBank/DDBJ whole genome shotgun (WGS) entry which is preliminary data.</text>
</comment>
<organism evidence="1 2">
    <name type="scientific">Cucurbita argyrosperma subsp. sororia</name>
    <dbReference type="NCBI Taxonomy" id="37648"/>
    <lineage>
        <taxon>Eukaryota</taxon>
        <taxon>Viridiplantae</taxon>
        <taxon>Streptophyta</taxon>
        <taxon>Embryophyta</taxon>
        <taxon>Tracheophyta</taxon>
        <taxon>Spermatophyta</taxon>
        <taxon>Magnoliopsida</taxon>
        <taxon>eudicotyledons</taxon>
        <taxon>Gunneridae</taxon>
        <taxon>Pentapetalae</taxon>
        <taxon>rosids</taxon>
        <taxon>fabids</taxon>
        <taxon>Cucurbitales</taxon>
        <taxon>Cucurbitaceae</taxon>
        <taxon>Cucurbiteae</taxon>
        <taxon>Cucurbita</taxon>
    </lineage>
</organism>
<dbReference type="EMBL" id="JAGKQH010000004">
    <property type="protein sequence ID" value="KAG6602234.1"/>
    <property type="molecule type" value="Genomic_DNA"/>
</dbReference>
<accession>A0AAV6NVZ1</accession>
<gene>
    <name evidence="1" type="ORF">SDJN03_07467</name>
</gene>
<dbReference type="Proteomes" id="UP000685013">
    <property type="component" value="Chromosome 4"/>
</dbReference>
<keyword evidence="2" id="KW-1185">Reference proteome</keyword>
<feature type="non-terminal residue" evidence="1">
    <location>
        <position position="1"/>
    </location>
</feature>
<evidence type="ECO:0000313" key="2">
    <source>
        <dbReference type="Proteomes" id="UP000685013"/>
    </source>
</evidence>
<sequence>MDAEELSIHSSYTGMGSYDPLGKRRDVKHKGRNVVWSVAIDMCLIEVLAMQARNGNIMNRCFNKLQYAVAKFCFVLYEAHAHVRRLRGNCSSRWAQTKIENYPLQVGNSETNRSSCSSLNSSSELHWVVCITHLLLDELNETVFEVFV</sequence>
<dbReference type="AlphaFoldDB" id="A0AAV6NVZ1"/>
<protein>
    <submittedName>
        <fullName evidence="1">Uncharacterized protein</fullName>
    </submittedName>
</protein>
<name>A0AAV6NVZ1_9ROSI</name>
<proteinExistence type="predicted"/>
<reference evidence="1 2" key="1">
    <citation type="journal article" date="2021" name="Hortic Res">
        <title>The domestication of Cucurbita argyrosperma as revealed by the genome of its wild relative.</title>
        <authorList>
            <person name="Barrera-Redondo J."/>
            <person name="Sanchez-de la Vega G."/>
            <person name="Aguirre-Liguori J.A."/>
            <person name="Castellanos-Morales G."/>
            <person name="Gutierrez-Guerrero Y.T."/>
            <person name="Aguirre-Dugua X."/>
            <person name="Aguirre-Planter E."/>
            <person name="Tenaillon M.I."/>
            <person name="Lira-Saade R."/>
            <person name="Eguiarte L.E."/>
        </authorList>
    </citation>
    <scope>NUCLEOTIDE SEQUENCE [LARGE SCALE GENOMIC DNA]</scope>
    <source>
        <strain evidence="1">JBR-2021</strain>
    </source>
</reference>